<protein>
    <submittedName>
        <fullName evidence="2">Uncharacterized protein</fullName>
    </submittedName>
</protein>
<dbReference type="EMBL" id="JAIXMP010000003">
    <property type="protein sequence ID" value="KAI9275957.1"/>
    <property type="molecule type" value="Genomic_DNA"/>
</dbReference>
<dbReference type="Proteomes" id="UP001209540">
    <property type="component" value="Unassembled WGS sequence"/>
</dbReference>
<comment type="caution">
    <text evidence="2">The sequence shown here is derived from an EMBL/GenBank/DDBJ whole genome shotgun (WGS) entry which is preliminary data.</text>
</comment>
<evidence type="ECO:0000256" key="1">
    <source>
        <dbReference type="SAM" id="MobiDB-lite"/>
    </source>
</evidence>
<sequence length="524" mass="59093">MVGRWQFFFGMRLEKSQNAKNSAKACNWRRDWSRIIRKVPERIPTSPSSTPLNSTNPNIHFNVDNVKVKENLVLAFDNSDGNAITTSSSLIPSTSNAPMSTAPSSTNNAPPFTSTDPFTDDLSLFDQSFVIQDSTGTKRNINSILELNDDSFDTHKRRRYVLDYMVNVDRCWEPPTYWTLNNLNITQKFQQFRNRSILFADAKHNTSDNRLLSLSNIFSITPSQSTSCLHRVHGSYYKSIVKLIKCKQGLHSHCNGDGAYHYDDVTHAKDLVDQDPKLLVKKLYALIRKFGNASAAAFGEGDSDDDEDNDDNGKNYHNHTNTIGENNGSDDHSNDDDDENVDDLLLTTNILDNLVGAFQNWIDNYVFESTFIQQHLSPFMIPVFQRLSITLQLGGTHINNDPTSLLANYVGTYQTTSGDKFMFFPVKSKHLELTQMVDKLLDYGVESPGVVGVLVEGHSMKTYSMRLIEYGCYIFYEHGLLTLLQSLQDVHGALIIIEHLIQLGNILQGTLQNIDTRAITIPAR</sequence>
<dbReference type="AlphaFoldDB" id="A0AAD5KA17"/>
<feature type="compositionally biased region" description="Acidic residues" evidence="1">
    <location>
        <begin position="301"/>
        <end position="310"/>
    </location>
</feature>
<proteinExistence type="predicted"/>
<evidence type="ECO:0000313" key="2">
    <source>
        <dbReference type="EMBL" id="KAI9275957.1"/>
    </source>
</evidence>
<feature type="compositionally biased region" description="Polar residues" evidence="1">
    <location>
        <begin position="96"/>
        <end position="113"/>
    </location>
</feature>
<organism evidence="2 3">
    <name type="scientific">Phascolomyces articulosus</name>
    <dbReference type="NCBI Taxonomy" id="60185"/>
    <lineage>
        <taxon>Eukaryota</taxon>
        <taxon>Fungi</taxon>
        <taxon>Fungi incertae sedis</taxon>
        <taxon>Mucoromycota</taxon>
        <taxon>Mucoromycotina</taxon>
        <taxon>Mucoromycetes</taxon>
        <taxon>Mucorales</taxon>
        <taxon>Lichtheimiaceae</taxon>
        <taxon>Phascolomyces</taxon>
    </lineage>
</organism>
<reference evidence="2" key="2">
    <citation type="submission" date="2023-02" db="EMBL/GenBank/DDBJ databases">
        <authorList>
            <consortium name="DOE Joint Genome Institute"/>
            <person name="Mondo S.J."/>
            <person name="Chang Y."/>
            <person name="Wang Y."/>
            <person name="Ahrendt S."/>
            <person name="Andreopoulos W."/>
            <person name="Barry K."/>
            <person name="Beard J."/>
            <person name="Benny G.L."/>
            <person name="Blankenship S."/>
            <person name="Bonito G."/>
            <person name="Cuomo C."/>
            <person name="Desiro A."/>
            <person name="Gervers K.A."/>
            <person name="Hundley H."/>
            <person name="Kuo A."/>
            <person name="LaButti K."/>
            <person name="Lang B.F."/>
            <person name="Lipzen A."/>
            <person name="O'Donnell K."/>
            <person name="Pangilinan J."/>
            <person name="Reynolds N."/>
            <person name="Sandor L."/>
            <person name="Smith M.W."/>
            <person name="Tsang A."/>
            <person name="Grigoriev I.V."/>
            <person name="Stajich J.E."/>
            <person name="Spatafora J.W."/>
        </authorList>
    </citation>
    <scope>NUCLEOTIDE SEQUENCE</scope>
    <source>
        <strain evidence="2">RSA 2281</strain>
    </source>
</reference>
<keyword evidence="3" id="KW-1185">Reference proteome</keyword>
<name>A0AAD5KA17_9FUNG</name>
<feature type="region of interest" description="Disordered" evidence="1">
    <location>
        <begin position="298"/>
        <end position="339"/>
    </location>
</feature>
<gene>
    <name evidence="2" type="ORF">BDA99DRAFT_588984</name>
</gene>
<reference evidence="2" key="1">
    <citation type="journal article" date="2022" name="IScience">
        <title>Evolution of zygomycete secretomes and the origins of terrestrial fungal ecologies.</title>
        <authorList>
            <person name="Chang Y."/>
            <person name="Wang Y."/>
            <person name="Mondo S."/>
            <person name="Ahrendt S."/>
            <person name="Andreopoulos W."/>
            <person name="Barry K."/>
            <person name="Beard J."/>
            <person name="Benny G.L."/>
            <person name="Blankenship S."/>
            <person name="Bonito G."/>
            <person name="Cuomo C."/>
            <person name="Desiro A."/>
            <person name="Gervers K.A."/>
            <person name="Hundley H."/>
            <person name="Kuo A."/>
            <person name="LaButti K."/>
            <person name="Lang B.F."/>
            <person name="Lipzen A."/>
            <person name="O'Donnell K."/>
            <person name="Pangilinan J."/>
            <person name="Reynolds N."/>
            <person name="Sandor L."/>
            <person name="Smith M.E."/>
            <person name="Tsang A."/>
            <person name="Grigoriev I.V."/>
            <person name="Stajich J.E."/>
            <person name="Spatafora J.W."/>
        </authorList>
    </citation>
    <scope>NUCLEOTIDE SEQUENCE</scope>
    <source>
        <strain evidence="2">RSA 2281</strain>
    </source>
</reference>
<feature type="region of interest" description="Disordered" evidence="1">
    <location>
        <begin position="87"/>
        <end position="113"/>
    </location>
</feature>
<evidence type="ECO:0000313" key="3">
    <source>
        <dbReference type="Proteomes" id="UP001209540"/>
    </source>
</evidence>
<accession>A0AAD5KA17</accession>